<accession>Q97AV0</accession>
<feature type="transmembrane region" description="Helical" evidence="1">
    <location>
        <begin position="34"/>
        <end position="57"/>
    </location>
</feature>
<dbReference type="AlphaFoldDB" id="Q97AV0"/>
<keyword evidence="3" id="KW-1185">Reference proteome</keyword>
<gene>
    <name evidence="2" type="ORF">TVG0714900</name>
</gene>
<organism evidence="2 3">
    <name type="scientific">Thermoplasma volcanium (strain ATCC 51530 / DSM 4299 / JCM 9571 / NBRC 15438 / GSS1)</name>
    <dbReference type="NCBI Taxonomy" id="273116"/>
    <lineage>
        <taxon>Archaea</taxon>
        <taxon>Methanobacteriati</taxon>
        <taxon>Thermoplasmatota</taxon>
        <taxon>Thermoplasmata</taxon>
        <taxon>Thermoplasmatales</taxon>
        <taxon>Thermoplasmataceae</taxon>
        <taxon>Thermoplasma</taxon>
    </lineage>
</organism>
<protein>
    <submittedName>
        <fullName evidence="2">TVG0714900 protein</fullName>
    </submittedName>
</protein>
<reference evidence="2 3" key="1">
    <citation type="journal article" date="1999" name="Proc. Jpn. Acad.">
        <title>Determination of the complete genomic DNA sequence of Thermoplasma volvanium GSS1.</title>
        <authorList>
            <person name="Kawashima T."/>
            <person name="Yamamoto Y."/>
            <person name="Aramaki H."/>
            <person name="Nunoshiba T."/>
            <person name="Kawamoto T."/>
            <person name="Watanabe K."/>
            <person name="Yamazaki M."/>
            <person name="Kanehori K."/>
            <person name="Amano N."/>
            <person name="Ohya Y."/>
            <person name="Makino K."/>
            <person name="Suzuki M."/>
        </authorList>
    </citation>
    <scope>NUCLEOTIDE SEQUENCE [LARGE SCALE GENOMIC DNA]</scope>
    <source>
        <strain evidence="3">ATCC 51530 / DSM 4299 / JCM 9571 / NBRC 15438 / GSS1</strain>
    </source>
</reference>
<evidence type="ECO:0000313" key="3">
    <source>
        <dbReference type="Proteomes" id="UP000001017"/>
    </source>
</evidence>
<reference evidence="2 3" key="2">
    <citation type="journal article" date="2000" name="Proc. Natl. Acad. Sci. U.S.A.">
        <title>Archaeal adaptation to higher temperatures revealed by genomic sequence of Thermoplasma volcanium.</title>
        <authorList>
            <person name="Kawashima T."/>
            <person name="Amano N."/>
            <person name="Koike H."/>
            <person name="Makino S."/>
            <person name="Higuchi S."/>
            <person name="Kawashima-Ohya Y."/>
            <person name="Watanabe K."/>
            <person name="Yamazaki M."/>
            <person name="Kanehori K."/>
            <person name="Kawamoto T."/>
            <person name="Nunoshiba T."/>
            <person name="Yamamoto Y."/>
            <person name="Aramaki H."/>
            <person name="Makino K."/>
            <person name="Suzuki M."/>
        </authorList>
    </citation>
    <scope>NUCLEOTIDE SEQUENCE [LARGE SCALE GENOMIC DNA]</scope>
    <source>
        <strain evidence="3">ATCC 51530 / DSM 4299 / JCM 9571 / NBRC 15438 / GSS1</strain>
    </source>
</reference>
<evidence type="ECO:0000313" key="2">
    <source>
        <dbReference type="EMBL" id="BAB59851.1"/>
    </source>
</evidence>
<sequence length="101" mass="11434">MLIDEPDTAAKGSACTFAKLEDCGLTPLPAMEKAISAAATTAINKAILMMLFFIHHLKYIMKSSFMRFMNKYNLYNASILSLRKRPEFALHHSSKFITCIW</sequence>
<dbReference type="EMBL" id="BA000011">
    <property type="protein sequence ID" value="BAB59851.1"/>
    <property type="molecule type" value="Genomic_DNA"/>
</dbReference>
<dbReference type="HOGENOM" id="CLU_2285194_0_0_2"/>
<keyword evidence="1" id="KW-1133">Transmembrane helix</keyword>
<proteinExistence type="predicted"/>
<dbReference type="KEGG" id="tvo:TVG0714900"/>
<dbReference type="Proteomes" id="UP000001017">
    <property type="component" value="Chromosome"/>
</dbReference>
<keyword evidence="1" id="KW-0812">Transmembrane</keyword>
<dbReference type="STRING" id="273116.gene:9381498"/>
<dbReference type="PaxDb" id="273116-14324925"/>
<name>Q97AV0_THEVO</name>
<keyword evidence="1" id="KW-0472">Membrane</keyword>
<evidence type="ECO:0000256" key="1">
    <source>
        <dbReference type="SAM" id="Phobius"/>
    </source>
</evidence>